<gene>
    <name evidence="1" type="ORF">A1QO_11535</name>
</gene>
<dbReference type="RefSeq" id="WP_017037099.1">
    <property type="nucleotide sequence ID" value="NZ_AJYQ02000114.1"/>
</dbReference>
<organism evidence="1 2">
    <name type="scientific">Vibrio genomosp. F10 str. ZF-129</name>
    <dbReference type="NCBI Taxonomy" id="1187848"/>
    <lineage>
        <taxon>Bacteria</taxon>
        <taxon>Pseudomonadati</taxon>
        <taxon>Pseudomonadota</taxon>
        <taxon>Gammaproteobacteria</taxon>
        <taxon>Vibrionales</taxon>
        <taxon>Vibrionaceae</taxon>
        <taxon>Vibrio</taxon>
    </lineage>
</organism>
<comment type="caution">
    <text evidence="1">The sequence shown here is derived from an EMBL/GenBank/DDBJ whole genome shotgun (WGS) entry which is preliminary data.</text>
</comment>
<accession>A0A1E5BCQ1</accession>
<name>A0A1E5BCQ1_9VIBR</name>
<dbReference type="EMBL" id="AJYQ02000114">
    <property type="protein sequence ID" value="OEE32345.1"/>
    <property type="molecule type" value="Genomic_DNA"/>
</dbReference>
<dbReference type="OrthoDB" id="5893955at2"/>
<dbReference type="AlphaFoldDB" id="A0A1E5BCQ1"/>
<sequence length="103" mass="12001">MSNKKSANKAILKRYEETIDPINQLHVQLFPEEYDFHYDSNVEIKQREKGINPMSEEYQKEVNLRRKSMGVEPYMGCVGVGEVEGLISSQQYCRNKLQKSVDN</sequence>
<dbReference type="STRING" id="1187848.A1QO_11535"/>
<reference evidence="1 2" key="1">
    <citation type="journal article" date="2012" name="Science">
        <title>Ecological populations of bacteria act as socially cohesive units of antibiotic production and resistance.</title>
        <authorList>
            <person name="Cordero O.X."/>
            <person name="Wildschutte H."/>
            <person name="Kirkup B."/>
            <person name="Proehl S."/>
            <person name="Ngo L."/>
            <person name="Hussain F."/>
            <person name="Le Roux F."/>
            <person name="Mincer T."/>
            <person name="Polz M.F."/>
        </authorList>
    </citation>
    <scope>NUCLEOTIDE SEQUENCE [LARGE SCALE GENOMIC DNA]</scope>
    <source>
        <strain evidence="1 2">ZF-129</strain>
    </source>
</reference>
<protein>
    <submittedName>
        <fullName evidence="1">Uncharacterized protein</fullName>
    </submittedName>
</protein>
<dbReference type="Proteomes" id="UP000094741">
    <property type="component" value="Unassembled WGS sequence"/>
</dbReference>
<evidence type="ECO:0000313" key="2">
    <source>
        <dbReference type="Proteomes" id="UP000094741"/>
    </source>
</evidence>
<evidence type="ECO:0000313" key="1">
    <source>
        <dbReference type="EMBL" id="OEE32345.1"/>
    </source>
</evidence>
<proteinExistence type="predicted"/>
<dbReference type="eggNOG" id="ENOG5033HVQ">
    <property type="taxonomic scope" value="Bacteria"/>
</dbReference>